<proteinExistence type="predicted"/>
<protein>
    <recommendedName>
        <fullName evidence="3">N-acetyltransferase domain-containing protein</fullName>
    </recommendedName>
</protein>
<evidence type="ECO:0008006" key="3">
    <source>
        <dbReference type="Google" id="ProtNLM"/>
    </source>
</evidence>
<organism evidence="1 2">
    <name type="scientific">Psychrobacillus faecigallinarum</name>
    <dbReference type="NCBI Taxonomy" id="2762235"/>
    <lineage>
        <taxon>Bacteria</taxon>
        <taxon>Bacillati</taxon>
        <taxon>Bacillota</taxon>
        <taxon>Bacilli</taxon>
        <taxon>Bacillales</taxon>
        <taxon>Bacillaceae</taxon>
        <taxon>Psychrobacillus</taxon>
    </lineage>
</organism>
<accession>A0ABR8R5V0</accession>
<evidence type="ECO:0000313" key="2">
    <source>
        <dbReference type="Proteomes" id="UP000640786"/>
    </source>
</evidence>
<reference evidence="1 2" key="1">
    <citation type="submission" date="2020-08" db="EMBL/GenBank/DDBJ databases">
        <title>A Genomic Blueprint of the Chicken Gut Microbiome.</title>
        <authorList>
            <person name="Gilroy R."/>
            <person name="Ravi A."/>
            <person name="Getino M."/>
            <person name="Pursley I."/>
            <person name="Horton D.L."/>
            <person name="Alikhan N.-F."/>
            <person name="Baker D."/>
            <person name="Gharbi K."/>
            <person name="Hall N."/>
            <person name="Watson M."/>
            <person name="Adriaenssens E.M."/>
            <person name="Foster-Nyarko E."/>
            <person name="Jarju S."/>
            <person name="Secka A."/>
            <person name="Antonio M."/>
            <person name="Oren A."/>
            <person name="Chaudhuri R."/>
            <person name="La Ragione R.M."/>
            <person name="Hildebrand F."/>
            <person name="Pallen M.J."/>
        </authorList>
    </citation>
    <scope>NUCLEOTIDE SEQUENCE [LARGE SCALE GENOMIC DNA]</scope>
    <source>
        <strain evidence="1 2">Sa2BUA9</strain>
    </source>
</reference>
<dbReference type="Proteomes" id="UP000640786">
    <property type="component" value="Unassembled WGS sequence"/>
</dbReference>
<sequence length="174" mass="19636">MDIANVYIDYQLNMEEGTSLINVLAQGIVYEDGTEEPIQVGEACLHLFNTQKSSYIEVCGEADCLSKSLSYSLRNLDRLCDINKLSGLIAIFHSLKIDASWSGKGVGQVFYKKIEEQLVLLNVEMILLTTCEDEIGKDNTSDLPVYFKNLGFYPFQQSGEPIMYKKLLNPYIKI</sequence>
<comment type="caution">
    <text evidence="1">The sequence shown here is derived from an EMBL/GenBank/DDBJ whole genome shotgun (WGS) entry which is preliminary data.</text>
</comment>
<keyword evidence="2" id="KW-1185">Reference proteome</keyword>
<gene>
    <name evidence="1" type="ORF">H9650_03475</name>
</gene>
<dbReference type="EMBL" id="JACSQO010000001">
    <property type="protein sequence ID" value="MBD7943168.1"/>
    <property type="molecule type" value="Genomic_DNA"/>
</dbReference>
<name>A0ABR8R5V0_9BACI</name>
<dbReference type="RefSeq" id="WP_151111083.1">
    <property type="nucleotide sequence ID" value="NZ_JACSQO010000001.1"/>
</dbReference>
<evidence type="ECO:0000313" key="1">
    <source>
        <dbReference type="EMBL" id="MBD7943168.1"/>
    </source>
</evidence>